<name>A0ABS5QRI3_9LACO</name>
<dbReference type="Proteomes" id="UP001519418">
    <property type="component" value="Unassembled WGS sequence"/>
</dbReference>
<proteinExistence type="predicted"/>
<sequence>MEVSSEVAAQYLPKEVVRKIQSTEVNQREIKKSNRSMEDRKRRHAAMRDELKNSSIYAKHMRWMDEI</sequence>
<evidence type="ECO:0000313" key="1">
    <source>
        <dbReference type="EMBL" id="MBS9335011.1"/>
    </source>
</evidence>
<keyword evidence="2" id="KW-1185">Reference proteome</keyword>
<comment type="caution">
    <text evidence="1">The sequence shown here is derived from an EMBL/GenBank/DDBJ whole genome shotgun (WGS) entry which is preliminary data.</text>
</comment>
<dbReference type="EMBL" id="JAAMFI010000001">
    <property type="protein sequence ID" value="MBS9335011.1"/>
    <property type="molecule type" value="Genomic_DNA"/>
</dbReference>
<reference evidence="1 2" key="1">
    <citation type="submission" date="2020-02" db="EMBL/GenBank/DDBJ databases">
        <title>Fructobacillus sp. isolated from paper mulberry of Taiwan.</title>
        <authorList>
            <person name="Lin S.-T."/>
        </authorList>
    </citation>
    <scope>NUCLEOTIDE SEQUENCE [LARGE SCALE GENOMIC DNA]</scope>
    <source>
        <strain evidence="1 2">M1-10</strain>
    </source>
</reference>
<accession>A0ABS5QRI3</accession>
<gene>
    <name evidence="1" type="ORF">G6R27_03015</name>
</gene>
<organism evidence="1 2">
    <name type="scientific">Fructobacillus papyriferae</name>
    <dbReference type="NCBI Taxonomy" id="2713171"/>
    <lineage>
        <taxon>Bacteria</taxon>
        <taxon>Bacillati</taxon>
        <taxon>Bacillota</taxon>
        <taxon>Bacilli</taxon>
        <taxon>Lactobacillales</taxon>
        <taxon>Lactobacillaceae</taxon>
        <taxon>Fructobacillus</taxon>
    </lineage>
</organism>
<protein>
    <submittedName>
        <fullName evidence="1">Uncharacterized protein</fullName>
    </submittedName>
</protein>
<evidence type="ECO:0000313" key="2">
    <source>
        <dbReference type="Proteomes" id="UP001519418"/>
    </source>
</evidence>
<dbReference type="RefSeq" id="WP_213819595.1">
    <property type="nucleotide sequence ID" value="NZ_JAAMFI010000001.1"/>
</dbReference>